<name>A0ABV0E9H8_9BURK</name>
<dbReference type="RefSeq" id="WP_041766576.1">
    <property type="nucleotide sequence ID" value="NZ_JAKUCO010000028.1"/>
</dbReference>
<gene>
    <name evidence="1" type="ORF">VOI32_33755</name>
</gene>
<comment type="caution">
    <text evidence="1">The sequence shown here is derived from an EMBL/GenBank/DDBJ whole genome shotgun (WGS) entry which is preliminary data.</text>
</comment>
<evidence type="ECO:0000313" key="1">
    <source>
        <dbReference type="EMBL" id="MEO1758866.1"/>
    </source>
</evidence>
<evidence type="ECO:0000313" key="2">
    <source>
        <dbReference type="Proteomes" id="UP001462961"/>
    </source>
</evidence>
<organism evidence="1 2">
    <name type="scientific">Paraburkholderia caribensis</name>
    <dbReference type="NCBI Taxonomy" id="75105"/>
    <lineage>
        <taxon>Bacteria</taxon>
        <taxon>Pseudomonadati</taxon>
        <taxon>Pseudomonadota</taxon>
        <taxon>Betaproteobacteria</taxon>
        <taxon>Burkholderiales</taxon>
        <taxon>Burkholderiaceae</taxon>
        <taxon>Paraburkholderia</taxon>
    </lineage>
</organism>
<proteinExistence type="predicted"/>
<reference evidence="1 2" key="1">
    <citation type="submission" date="2024-01" db="EMBL/GenBank/DDBJ databases">
        <title>The diversity of rhizobia nodulating Mimosa spp. in eleven states of Brazil covering several biomes is determined by host plant, location, and edaphic factors.</title>
        <authorList>
            <person name="Rouws L."/>
            <person name="Barauna A."/>
            <person name="Beukes C."/>
            <person name="De Faria S.M."/>
            <person name="Gross E."/>
            <person name="Dos Reis Junior F.B."/>
            <person name="Simon M."/>
            <person name="Maluk M."/>
            <person name="Odee D.W."/>
            <person name="Kenicer G."/>
            <person name="Young J.P.W."/>
            <person name="Reis V.M."/>
            <person name="Zilli J."/>
            <person name="James E.K."/>
        </authorList>
    </citation>
    <scope>NUCLEOTIDE SEQUENCE [LARGE SCALE GENOMIC DNA]</scope>
    <source>
        <strain evidence="1 2">JHI1651</strain>
    </source>
</reference>
<keyword evidence="2" id="KW-1185">Reference proteome</keyword>
<dbReference type="EMBL" id="JAYLVJ010000063">
    <property type="protein sequence ID" value="MEO1758866.1"/>
    <property type="molecule type" value="Genomic_DNA"/>
</dbReference>
<protein>
    <submittedName>
        <fullName evidence="1">Uncharacterized protein</fullName>
    </submittedName>
</protein>
<sequence>MAARLSSGRLEGTLNRVVTPNGEIIAKEVVLATNIELAKHREIVPYLTVFSSYALMTQPAPEKISLMGWKREEGITDLRMFVHYFRKTIES</sequence>
<dbReference type="Proteomes" id="UP001462961">
    <property type="component" value="Unassembled WGS sequence"/>
</dbReference>
<accession>A0ABV0E9H8</accession>